<sequence length="185" mass="20958">MVLRAIPTGMDAEADERCVTVARNTLDLHEQCMRLVDGCKDPLLIKRYISWAILHTPFFPFSIVFDHAVRHSDTDDLGRLERFAASFKSDVANREAATHPHRLYELLSQAARLCVQLDSESPYSSMTVPSLGDSAMTESEVADTLNYTTVDDMVFTSGQERAFNIGDWFHGNQQFLRLLHEDIAY</sequence>
<name>A0A395T8S6_9HYPO</name>
<comment type="caution">
    <text evidence="1">The sequence shown here is derived from an EMBL/GenBank/DDBJ whole genome shotgun (WGS) entry which is preliminary data.</text>
</comment>
<accession>A0A395T8S6</accession>
<proteinExistence type="predicted"/>
<evidence type="ECO:0000313" key="1">
    <source>
        <dbReference type="EMBL" id="RGP81061.1"/>
    </source>
</evidence>
<protein>
    <submittedName>
        <fullName evidence="1">Uncharacterized protein</fullName>
    </submittedName>
</protein>
<dbReference type="AlphaFoldDB" id="A0A395T8S6"/>
<dbReference type="OrthoDB" id="103819at2759"/>
<dbReference type="Proteomes" id="UP000266234">
    <property type="component" value="Unassembled WGS sequence"/>
</dbReference>
<keyword evidence="2" id="KW-1185">Reference proteome</keyword>
<reference evidence="1 2" key="1">
    <citation type="journal article" date="2018" name="PLoS Pathog.">
        <title>Evolution of structural diversity of trichothecenes, a family of toxins produced by plant pathogenic and entomopathogenic fungi.</title>
        <authorList>
            <person name="Proctor R.H."/>
            <person name="McCormick S.P."/>
            <person name="Kim H.S."/>
            <person name="Cardoza R.E."/>
            <person name="Stanley A.M."/>
            <person name="Lindo L."/>
            <person name="Kelly A."/>
            <person name="Brown D.W."/>
            <person name="Lee T."/>
            <person name="Vaughan M.M."/>
            <person name="Alexander N.J."/>
            <person name="Busman M."/>
            <person name="Gutierrez S."/>
        </authorList>
    </citation>
    <scope>NUCLEOTIDE SEQUENCE [LARGE SCALE GENOMIC DNA]</scope>
    <source>
        <strain evidence="1 2">NRRL 20695</strain>
    </source>
</reference>
<organism evidence="1 2">
    <name type="scientific">Fusarium longipes</name>
    <dbReference type="NCBI Taxonomy" id="694270"/>
    <lineage>
        <taxon>Eukaryota</taxon>
        <taxon>Fungi</taxon>
        <taxon>Dikarya</taxon>
        <taxon>Ascomycota</taxon>
        <taxon>Pezizomycotina</taxon>
        <taxon>Sordariomycetes</taxon>
        <taxon>Hypocreomycetidae</taxon>
        <taxon>Hypocreales</taxon>
        <taxon>Nectriaceae</taxon>
        <taxon>Fusarium</taxon>
    </lineage>
</organism>
<dbReference type="STRING" id="694270.A0A395T8S6"/>
<evidence type="ECO:0000313" key="2">
    <source>
        <dbReference type="Proteomes" id="UP000266234"/>
    </source>
</evidence>
<gene>
    <name evidence="1" type="ORF">FLONG3_850</name>
</gene>
<dbReference type="EMBL" id="PXOG01000016">
    <property type="protein sequence ID" value="RGP81061.1"/>
    <property type="molecule type" value="Genomic_DNA"/>
</dbReference>